<name>A0AAP4TXT9_9GAMM</name>
<comment type="caution">
    <text evidence="3">The sequence shown here is derived from an EMBL/GenBank/DDBJ whole genome shotgun (WGS) entry which is preliminary data.</text>
</comment>
<feature type="domain" description="SprT-like" evidence="1">
    <location>
        <begin position="53"/>
        <end position="206"/>
    </location>
</feature>
<evidence type="ECO:0000313" key="5">
    <source>
        <dbReference type="Proteomes" id="UP001229025"/>
    </source>
</evidence>
<proteinExistence type="predicted"/>
<gene>
    <name evidence="3" type="ORF">Q4535_09235</name>
    <name evidence="2" type="ORF">QLT01_13975</name>
</gene>
<dbReference type="InterPro" id="IPR006640">
    <property type="entry name" value="SprT-like_domain"/>
</dbReference>
<reference evidence="5" key="3">
    <citation type="submission" date="2023-07" db="EMBL/GenBank/DDBJ databases">
        <title>Genome-based characterization of strain KMM 296 and proposal for reclassification of Cobetia litoralis and Cobetia pacifica, and emended description of the species Cobetia amphilecti and Cobetia marina.</title>
        <authorList>
            <person name="Balabanova L."/>
            <person name="Nedashkovskaya O."/>
        </authorList>
    </citation>
    <scope>NUCLEOTIDE SEQUENCE [LARGE SCALE GENOMIC DNA]</scope>
    <source>
        <strain evidence="5">NRIC 0815</strain>
    </source>
</reference>
<reference evidence="3" key="2">
    <citation type="submission" date="2023-07" db="EMBL/GenBank/DDBJ databases">
        <title>Genome content predicts the carbon catabolic preferences of heterotrophic bacteria.</title>
        <authorList>
            <person name="Gralka M."/>
        </authorList>
    </citation>
    <scope>NUCLEOTIDE SEQUENCE</scope>
    <source>
        <strain evidence="3">C2R13</strain>
    </source>
</reference>
<dbReference type="EMBL" id="JASCSA010000012">
    <property type="protein sequence ID" value="MDI5885458.1"/>
    <property type="molecule type" value="Genomic_DNA"/>
</dbReference>
<evidence type="ECO:0000313" key="2">
    <source>
        <dbReference type="EMBL" id="MDI5885458.1"/>
    </source>
</evidence>
<dbReference type="SMART" id="SM00731">
    <property type="entry name" value="SprT"/>
    <property type="match status" value="1"/>
</dbReference>
<protein>
    <submittedName>
        <fullName evidence="3">SprT-like domain-containing protein</fullName>
    </submittedName>
</protein>
<reference evidence="2" key="1">
    <citation type="submission" date="2023-04" db="EMBL/GenBank/DDBJ databases">
        <authorList>
            <person name="Otstavnykh N."/>
            <person name="Seitkalieva A."/>
            <person name="Bystritskaya E."/>
        </authorList>
    </citation>
    <scope>NUCLEOTIDE SEQUENCE</scope>
    <source>
        <strain evidence="2">NRIC 0815</strain>
    </source>
</reference>
<dbReference type="EMBL" id="JAUORK010000010">
    <property type="protein sequence ID" value="MDO6672300.1"/>
    <property type="molecule type" value="Genomic_DNA"/>
</dbReference>
<evidence type="ECO:0000313" key="3">
    <source>
        <dbReference type="EMBL" id="MDO6672300.1"/>
    </source>
</evidence>
<reference evidence="2" key="4">
    <citation type="submission" date="2024-05" db="EMBL/GenBank/DDBJ databases">
        <title>Genome-based characterization of strain KMM 296 and proposal for reclassification of Cobetia litoralis and Cobetia pacifica, and emended description of the species Cobetia amphilecti and Cobetia marina.</title>
        <authorList>
            <person name="Balabanova L."/>
            <person name="Nedashkovskaya O."/>
        </authorList>
    </citation>
    <scope>NUCLEOTIDE SEQUENCE</scope>
    <source>
        <strain evidence="2">NRIC 0815</strain>
    </source>
</reference>
<sequence>MSSSTRRVVSRHRFAPDHALACLGETPATPLPLADAAALEALTAPALHATLEAQVLACLARARALFPELRMPSVSCRLKGRTAGTADSARQRLRFNWQLLSENRHHFLSQTVPHEVAHWVVMEVVERAGKTRVKPHGPEWQQVMTNLYGIPPEVTHRMDVSTASPTPWAYGCGCDTAHYFSSRRHANAQRGHRYRCRRCGQELSGPLNDPARNASTAR</sequence>
<evidence type="ECO:0000259" key="1">
    <source>
        <dbReference type="SMART" id="SM00731"/>
    </source>
</evidence>
<dbReference type="PANTHER" id="PTHR38773:SF1">
    <property type="entry name" value="PROTEIN SPRT"/>
    <property type="match status" value="1"/>
</dbReference>
<evidence type="ECO:0000313" key="4">
    <source>
        <dbReference type="Proteomes" id="UP001170481"/>
    </source>
</evidence>
<dbReference type="Pfam" id="PF10263">
    <property type="entry name" value="SprT-like"/>
    <property type="match status" value="1"/>
</dbReference>
<accession>A0AAP4TXT9</accession>
<dbReference type="Proteomes" id="UP001170481">
    <property type="component" value="Unassembled WGS sequence"/>
</dbReference>
<dbReference type="GO" id="GO:0006950">
    <property type="term" value="P:response to stress"/>
    <property type="evidence" value="ECO:0007669"/>
    <property type="project" value="UniProtKB-ARBA"/>
</dbReference>
<dbReference type="PANTHER" id="PTHR38773">
    <property type="entry name" value="PROTEIN SPRT"/>
    <property type="match status" value="1"/>
</dbReference>
<dbReference type="Proteomes" id="UP001229025">
    <property type="component" value="Unassembled WGS sequence"/>
</dbReference>
<keyword evidence="5" id="KW-1185">Reference proteome</keyword>
<dbReference type="AlphaFoldDB" id="A0AAP4TXT9"/>
<organism evidence="3 4">
    <name type="scientific">Cobetia amphilecti</name>
    <dbReference type="NCBI Taxonomy" id="1055104"/>
    <lineage>
        <taxon>Bacteria</taxon>
        <taxon>Pseudomonadati</taxon>
        <taxon>Pseudomonadota</taxon>
        <taxon>Gammaproteobacteria</taxon>
        <taxon>Oceanospirillales</taxon>
        <taxon>Halomonadaceae</taxon>
        <taxon>Cobetia</taxon>
    </lineage>
</organism>
<dbReference type="RefSeq" id="WP_082388813.1">
    <property type="nucleotide sequence ID" value="NZ_CP084115.1"/>
</dbReference>